<keyword evidence="1" id="KW-0472">Membrane</keyword>
<gene>
    <name evidence="2" type="ORF">RJT34_06980</name>
</gene>
<evidence type="ECO:0000313" key="2">
    <source>
        <dbReference type="EMBL" id="KAK7309887.1"/>
    </source>
</evidence>
<protein>
    <submittedName>
        <fullName evidence="2">Uncharacterized protein</fullName>
    </submittedName>
</protein>
<evidence type="ECO:0000313" key="3">
    <source>
        <dbReference type="Proteomes" id="UP001359559"/>
    </source>
</evidence>
<sequence length="127" mass="15039">MRGWRCGRLRAEKVVERAEGGRRRGVVTVWSTTNGGEVVGGAVLLFPFPFFMLFWRKGREKSFGCLSLLLRFEPLTLLNVVEEMEEEEFWMFELTVEWRKERKKSFGFFRLILFLLLKKKKKKNPSS</sequence>
<dbReference type="Proteomes" id="UP001359559">
    <property type="component" value="Unassembled WGS sequence"/>
</dbReference>
<feature type="transmembrane region" description="Helical" evidence="1">
    <location>
        <begin position="38"/>
        <end position="55"/>
    </location>
</feature>
<keyword evidence="1" id="KW-0812">Transmembrane</keyword>
<dbReference type="AlphaFoldDB" id="A0AAN9PTT8"/>
<accession>A0AAN9PTT8</accession>
<name>A0AAN9PTT8_CLITE</name>
<comment type="caution">
    <text evidence="2">The sequence shown here is derived from an EMBL/GenBank/DDBJ whole genome shotgun (WGS) entry which is preliminary data.</text>
</comment>
<organism evidence="2 3">
    <name type="scientific">Clitoria ternatea</name>
    <name type="common">Butterfly pea</name>
    <dbReference type="NCBI Taxonomy" id="43366"/>
    <lineage>
        <taxon>Eukaryota</taxon>
        <taxon>Viridiplantae</taxon>
        <taxon>Streptophyta</taxon>
        <taxon>Embryophyta</taxon>
        <taxon>Tracheophyta</taxon>
        <taxon>Spermatophyta</taxon>
        <taxon>Magnoliopsida</taxon>
        <taxon>eudicotyledons</taxon>
        <taxon>Gunneridae</taxon>
        <taxon>Pentapetalae</taxon>
        <taxon>rosids</taxon>
        <taxon>fabids</taxon>
        <taxon>Fabales</taxon>
        <taxon>Fabaceae</taxon>
        <taxon>Papilionoideae</taxon>
        <taxon>50 kb inversion clade</taxon>
        <taxon>NPAAA clade</taxon>
        <taxon>indigoferoid/millettioid clade</taxon>
        <taxon>Phaseoleae</taxon>
        <taxon>Clitoria</taxon>
    </lineage>
</organism>
<dbReference type="EMBL" id="JAYKXN010000002">
    <property type="protein sequence ID" value="KAK7309887.1"/>
    <property type="molecule type" value="Genomic_DNA"/>
</dbReference>
<proteinExistence type="predicted"/>
<keyword evidence="1" id="KW-1133">Transmembrane helix</keyword>
<keyword evidence="3" id="KW-1185">Reference proteome</keyword>
<reference evidence="2 3" key="1">
    <citation type="submission" date="2024-01" db="EMBL/GenBank/DDBJ databases">
        <title>The genomes of 5 underutilized Papilionoideae crops provide insights into root nodulation and disease resistance.</title>
        <authorList>
            <person name="Yuan L."/>
        </authorList>
    </citation>
    <scope>NUCLEOTIDE SEQUENCE [LARGE SCALE GENOMIC DNA]</scope>
    <source>
        <strain evidence="2">LY-2023</strain>
        <tissue evidence="2">Leaf</tissue>
    </source>
</reference>
<evidence type="ECO:0000256" key="1">
    <source>
        <dbReference type="SAM" id="Phobius"/>
    </source>
</evidence>